<reference evidence="3" key="1">
    <citation type="submission" date="2019-03" db="EMBL/GenBank/DDBJ databases">
        <title>Aquabacterium pictum sp.nov., the first bacteriochlorophyll a-containing freshwater bacterium in the genus Aquabacterium of the class Betaproteobacteria.</title>
        <authorList>
            <person name="Hirose S."/>
            <person name="Tank M."/>
            <person name="Hara E."/>
            <person name="Tamaki H."/>
            <person name="Takaichi S."/>
            <person name="Haruta S."/>
            <person name="Hanada S."/>
        </authorList>
    </citation>
    <scope>NUCLEOTIDE SEQUENCE [LARGE SCALE GENOMIC DNA]</scope>
    <source>
        <strain evidence="3">W35</strain>
    </source>
</reference>
<feature type="chain" id="PRO_5019773348" description="TonB C-terminal domain-containing protein" evidence="1">
    <location>
        <begin position="30"/>
        <end position="155"/>
    </location>
</feature>
<evidence type="ECO:0000256" key="1">
    <source>
        <dbReference type="SAM" id="SignalP"/>
    </source>
</evidence>
<accession>A0A480AZS6</accession>
<sequence>MLPIAPPLLRTLRTLLLLAAGGVAGVAQAQFAMVPSPLAAAGAPSEADTDQVYKLEAAKHLYASYPMRVFKGRMPPLLYGVMIVDTEIDAQGQIVDVRVRRPPAAPEVGPWVVAMIRKAGPFPAPAKLGKAVYTDIWLVHKSGNFQLDTLTEGQN</sequence>
<dbReference type="AlphaFoldDB" id="A0A480AZS6"/>
<evidence type="ECO:0008006" key="4">
    <source>
        <dbReference type="Google" id="ProtNLM"/>
    </source>
</evidence>
<evidence type="ECO:0000313" key="2">
    <source>
        <dbReference type="EMBL" id="GCL65802.1"/>
    </source>
</evidence>
<name>A0A480AZS6_9BURK</name>
<dbReference type="Gene3D" id="3.30.1150.10">
    <property type="match status" value="1"/>
</dbReference>
<keyword evidence="3" id="KW-1185">Reference proteome</keyword>
<dbReference type="SUPFAM" id="SSF74653">
    <property type="entry name" value="TolA/TonB C-terminal domain"/>
    <property type="match status" value="1"/>
</dbReference>
<gene>
    <name evidence="2" type="ORF">AQPW35_48830</name>
</gene>
<proteinExistence type="predicted"/>
<comment type="caution">
    <text evidence="2">The sequence shown here is derived from an EMBL/GenBank/DDBJ whole genome shotgun (WGS) entry which is preliminary data.</text>
</comment>
<dbReference type="EMBL" id="BJCL01000020">
    <property type="protein sequence ID" value="GCL65802.1"/>
    <property type="molecule type" value="Genomic_DNA"/>
</dbReference>
<feature type="signal peptide" evidence="1">
    <location>
        <begin position="1"/>
        <end position="29"/>
    </location>
</feature>
<organism evidence="2 3">
    <name type="scientific">Pseudaquabacterium pictum</name>
    <dbReference type="NCBI Taxonomy" id="2315236"/>
    <lineage>
        <taxon>Bacteria</taxon>
        <taxon>Pseudomonadati</taxon>
        <taxon>Pseudomonadota</taxon>
        <taxon>Betaproteobacteria</taxon>
        <taxon>Burkholderiales</taxon>
        <taxon>Sphaerotilaceae</taxon>
        <taxon>Pseudaquabacterium</taxon>
    </lineage>
</organism>
<dbReference type="Proteomes" id="UP000301751">
    <property type="component" value="Unassembled WGS sequence"/>
</dbReference>
<evidence type="ECO:0000313" key="3">
    <source>
        <dbReference type="Proteomes" id="UP000301751"/>
    </source>
</evidence>
<protein>
    <recommendedName>
        <fullName evidence="4">TonB C-terminal domain-containing protein</fullName>
    </recommendedName>
</protein>
<dbReference type="RefSeq" id="WP_228027294.1">
    <property type="nucleotide sequence ID" value="NZ_BJCL01000020.1"/>
</dbReference>
<keyword evidence="1" id="KW-0732">Signal</keyword>